<feature type="region of interest" description="Disordered" evidence="2">
    <location>
        <begin position="218"/>
        <end position="295"/>
    </location>
</feature>
<feature type="domain" description="FHA" evidence="3">
    <location>
        <begin position="29"/>
        <end position="85"/>
    </location>
</feature>
<sequence length="1086" mass="119314">MSNRIHPDTDKSSEDTMPVLRRHDVVHELAPGRNVLGSSPQCNIVLGGPNIAERHSLLELSAKTSEARVSSFGVAAEVYCNGHRISMPTNVVHGDTLAFGGPDNAFTFDITMTPSVAASMAPSSVSVSEAAPMFSRSMQQPLQPSRVHASFRNEALMDQALRNFVERKLLEHAKQSSPTHLTAQIQNAIERRKRTRLSQRLRDVKRATAASMALKKSFQSAVYEQSDNDADGSADELPETLEKPAGDSAPPPSEAAHAEDNEDDDLPEMVDRASSPREASPPPPPPARTASQQARIDQRLLEKRRDILLRGWRAWRDALRRRQRLQAAAKRHHAAAVVQVAVRSHQLRRAIALRAARRRQVGAWANCFHRLEALAHKLRRRKAWRQWQLYLLSSAVALVWTHVARRYARRTALRKAVGSWKQAAGAWQQRRAWLSQRLRQLHRQRVGTAFQEWRQGLLKVTAAKLEKRYADEQARNKLLVLAIAAQTEAEATAWEEQAKETSEFLRKEAEARRHIEQLRARLQKSLRPAATQTDDDVGTAPGGPALPNADTTARQPLQGKAEVSTVASATTQTDDEPSSSLVVSAPVALTTASPAEATREVAAVAAQTDGPLSEALERDIVLETLALKQHIQSLETQLREGRAADAASVAAMTELKASFARQTSELAATQAQLDAAKAESTARATALAAATTAAKVTEATLLQRIAKLESQAAELHAKCVRTRQSRQCVVECSARNKNWLQADLQRREADAVSASLELNRTVQALEAKVAATEDSLVAANSNLAAARSTLAAANAKLAAAENEAATADNALATTTAQLQDAMARAATAEAKLQALMAKHAPAQFLSAFERSTHATEAEKQAKRLEHLETQLLVATKELDQLRREREDAAHAEHRYQATFNSTVESFLETAISNYDSRLLRCSAELDTVLSQADSDALAAQFRAASSLVGYVQEERLEHYRVLADLHDKVLCAKQRQTDAPGPLQPALSQNARFLQDMLLQRFERLLQLHQHLAAQAARTGDGYDAKKLEYAQLLATTMHARQVEFVDSCVQLYVPFPAVNGLSFDLKLDSDTVFAISSYCKMLQVS</sequence>
<feature type="coiled-coil region" evidence="1">
    <location>
        <begin position="659"/>
        <end position="725"/>
    </location>
</feature>
<feature type="compositionally biased region" description="Acidic residues" evidence="2">
    <location>
        <begin position="226"/>
        <end position="239"/>
    </location>
</feature>
<proteinExistence type="predicted"/>
<evidence type="ECO:0000259" key="3">
    <source>
        <dbReference type="PROSITE" id="PS50006"/>
    </source>
</evidence>
<organism evidence="4 5">
    <name type="scientific">Achlya hypogyna</name>
    <name type="common">Oomycete</name>
    <name type="synonym">Protoachlya hypogyna</name>
    <dbReference type="NCBI Taxonomy" id="1202772"/>
    <lineage>
        <taxon>Eukaryota</taxon>
        <taxon>Sar</taxon>
        <taxon>Stramenopiles</taxon>
        <taxon>Oomycota</taxon>
        <taxon>Saprolegniomycetes</taxon>
        <taxon>Saprolegniales</taxon>
        <taxon>Achlyaceae</taxon>
        <taxon>Achlya</taxon>
    </lineage>
</organism>
<dbReference type="PROSITE" id="PS50006">
    <property type="entry name" value="FHA_DOMAIN"/>
    <property type="match status" value="1"/>
</dbReference>
<keyword evidence="1" id="KW-0175">Coiled coil</keyword>
<evidence type="ECO:0000313" key="4">
    <source>
        <dbReference type="EMBL" id="OQR86798.1"/>
    </source>
</evidence>
<dbReference type="OrthoDB" id="79569at2759"/>
<evidence type="ECO:0000256" key="1">
    <source>
        <dbReference type="SAM" id="Coils"/>
    </source>
</evidence>
<dbReference type="Gene3D" id="1.10.287.1490">
    <property type="match status" value="1"/>
</dbReference>
<dbReference type="Pfam" id="PF00498">
    <property type="entry name" value="FHA"/>
    <property type="match status" value="1"/>
</dbReference>
<dbReference type="PROSITE" id="PS50096">
    <property type="entry name" value="IQ"/>
    <property type="match status" value="1"/>
</dbReference>
<reference evidence="4 5" key="1">
    <citation type="journal article" date="2014" name="Genome Biol. Evol.">
        <title>The secreted proteins of Achlya hypogyna and Thraustotheca clavata identify the ancestral oomycete secretome and reveal gene acquisitions by horizontal gene transfer.</title>
        <authorList>
            <person name="Misner I."/>
            <person name="Blouin N."/>
            <person name="Leonard G."/>
            <person name="Richards T.A."/>
            <person name="Lane C.E."/>
        </authorList>
    </citation>
    <scope>NUCLEOTIDE SEQUENCE [LARGE SCALE GENOMIC DNA]</scope>
    <source>
        <strain evidence="4 5">ATCC 48635</strain>
    </source>
</reference>
<dbReference type="InterPro" id="IPR000253">
    <property type="entry name" value="FHA_dom"/>
</dbReference>
<name>A0A1V9YM58_ACHHY</name>
<dbReference type="CDD" id="cd00060">
    <property type="entry name" value="FHA"/>
    <property type="match status" value="1"/>
</dbReference>
<accession>A0A1V9YM58</accession>
<gene>
    <name evidence="4" type="ORF">ACHHYP_09962</name>
</gene>
<keyword evidence="5" id="KW-1185">Reference proteome</keyword>
<dbReference type="SUPFAM" id="SSF49879">
    <property type="entry name" value="SMAD/FHA domain"/>
    <property type="match status" value="1"/>
</dbReference>
<evidence type="ECO:0000313" key="5">
    <source>
        <dbReference type="Proteomes" id="UP000243579"/>
    </source>
</evidence>
<dbReference type="InterPro" id="IPR008984">
    <property type="entry name" value="SMAD_FHA_dom_sf"/>
</dbReference>
<dbReference type="EMBL" id="JNBR01001483">
    <property type="protein sequence ID" value="OQR86798.1"/>
    <property type="molecule type" value="Genomic_DNA"/>
</dbReference>
<feature type="region of interest" description="Disordered" evidence="2">
    <location>
        <begin position="525"/>
        <end position="582"/>
    </location>
</feature>
<feature type="coiled-coil region" evidence="1">
    <location>
        <begin position="755"/>
        <end position="898"/>
    </location>
</feature>
<dbReference type="Proteomes" id="UP000243579">
    <property type="component" value="Unassembled WGS sequence"/>
</dbReference>
<dbReference type="SUPFAM" id="SSF57997">
    <property type="entry name" value="Tropomyosin"/>
    <property type="match status" value="1"/>
</dbReference>
<dbReference type="AlphaFoldDB" id="A0A1V9YM58"/>
<evidence type="ECO:0000256" key="2">
    <source>
        <dbReference type="SAM" id="MobiDB-lite"/>
    </source>
</evidence>
<dbReference type="Gene3D" id="2.60.200.20">
    <property type="match status" value="1"/>
</dbReference>
<protein>
    <recommendedName>
        <fullName evidence="3">FHA domain-containing protein</fullName>
    </recommendedName>
</protein>
<comment type="caution">
    <text evidence="4">The sequence shown here is derived from an EMBL/GenBank/DDBJ whole genome shotgun (WGS) entry which is preliminary data.</text>
</comment>
<dbReference type="STRING" id="1202772.A0A1V9YM58"/>